<evidence type="ECO:0000256" key="7">
    <source>
        <dbReference type="ARBA" id="ARBA00023136"/>
    </source>
</evidence>
<feature type="transmembrane region" description="Helical" evidence="8">
    <location>
        <begin position="6"/>
        <end position="24"/>
    </location>
</feature>
<accession>A0A1H3FSA7</accession>
<keyword evidence="7 8" id="KW-0472">Membrane</keyword>
<feature type="transmembrane region" description="Helical" evidence="8">
    <location>
        <begin position="223"/>
        <end position="243"/>
    </location>
</feature>
<feature type="transmembrane region" description="Helical" evidence="8">
    <location>
        <begin position="249"/>
        <end position="269"/>
    </location>
</feature>
<evidence type="ECO:0000313" key="10">
    <source>
        <dbReference type="Proteomes" id="UP000199170"/>
    </source>
</evidence>
<comment type="similarity">
    <text evidence="2">Belongs to the auxin efflux carrier (TC 2.A.69) family.</text>
</comment>
<dbReference type="InterPro" id="IPR038770">
    <property type="entry name" value="Na+/solute_symporter_sf"/>
</dbReference>
<feature type="transmembrane region" description="Helical" evidence="8">
    <location>
        <begin position="281"/>
        <end position="301"/>
    </location>
</feature>
<evidence type="ECO:0000256" key="4">
    <source>
        <dbReference type="ARBA" id="ARBA00022475"/>
    </source>
</evidence>
<gene>
    <name evidence="9" type="ORF">SAMN04487946_104153</name>
</gene>
<dbReference type="PANTHER" id="PTHR36838:SF3">
    <property type="entry name" value="TRANSPORTER AUXIN EFFLUX CARRIER EC FAMILY"/>
    <property type="match status" value="1"/>
</dbReference>
<dbReference type="STRING" id="660517.SAMN04487946_104153"/>
<evidence type="ECO:0000256" key="8">
    <source>
        <dbReference type="SAM" id="Phobius"/>
    </source>
</evidence>
<keyword evidence="4" id="KW-1003">Cell membrane</keyword>
<protein>
    <recommendedName>
        <fullName evidence="11">Malonate transporter</fullName>
    </recommendedName>
</protein>
<feature type="transmembrane region" description="Helical" evidence="8">
    <location>
        <begin position="165"/>
        <end position="186"/>
    </location>
</feature>
<sequence length="302" mass="31014">MEVLGRLLGLLVLLALGTGLRSVGILDEGRTQRLNALAYYVALPALVFVSTYDRTIGELLTPALLLGPVVVLVGIAGLAWVIHRARTARDRRSVAIVQSYHSNLGYLGLPLVAATFSDDVTALASVVLGVASLTQVPLTIIVLTSGGEFGGSVRSELSQLARNPVLVVLLLGLTVGSLGLSLPGSLTAGLDVLGTLALPLALLCVGATLQIDLPEVDVGASAAVVALKIGVMPILAWAVFSLLRVDPAAFAASVVMLGTPTAVSTYVFANELGGDPEFASLNVFLTTLGSVGTLFVLIRAVG</sequence>
<feature type="transmembrane region" description="Helical" evidence="8">
    <location>
        <begin position="192"/>
        <end position="211"/>
    </location>
</feature>
<evidence type="ECO:0000256" key="5">
    <source>
        <dbReference type="ARBA" id="ARBA00022692"/>
    </source>
</evidence>
<feature type="transmembrane region" description="Helical" evidence="8">
    <location>
        <begin position="36"/>
        <end position="52"/>
    </location>
</feature>
<evidence type="ECO:0000256" key="6">
    <source>
        <dbReference type="ARBA" id="ARBA00022989"/>
    </source>
</evidence>
<evidence type="ECO:0000256" key="3">
    <source>
        <dbReference type="ARBA" id="ARBA00022448"/>
    </source>
</evidence>
<feature type="transmembrane region" description="Helical" evidence="8">
    <location>
        <begin position="64"/>
        <end position="82"/>
    </location>
</feature>
<dbReference type="GO" id="GO:0005886">
    <property type="term" value="C:plasma membrane"/>
    <property type="evidence" value="ECO:0007669"/>
    <property type="project" value="UniProtKB-SubCell"/>
</dbReference>
<dbReference type="GO" id="GO:0055085">
    <property type="term" value="P:transmembrane transport"/>
    <property type="evidence" value="ECO:0007669"/>
    <property type="project" value="InterPro"/>
</dbReference>
<dbReference type="Gene3D" id="1.20.1530.20">
    <property type="match status" value="1"/>
</dbReference>
<evidence type="ECO:0000313" key="9">
    <source>
        <dbReference type="EMBL" id="SDX93953.1"/>
    </source>
</evidence>
<keyword evidence="3" id="KW-0813">Transport</keyword>
<dbReference type="Pfam" id="PF03547">
    <property type="entry name" value="Mem_trans"/>
    <property type="match status" value="2"/>
</dbReference>
<dbReference type="EMBL" id="FNPB01000004">
    <property type="protein sequence ID" value="SDX93953.1"/>
    <property type="molecule type" value="Genomic_DNA"/>
</dbReference>
<proteinExistence type="inferred from homology"/>
<evidence type="ECO:0000256" key="2">
    <source>
        <dbReference type="ARBA" id="ARBA00010145"/>
    </source>
</evidence>
<keyword evidence="5 8" id="KW-0812">Transmembrane</keyword>
<dbReference type="Proteomes" id="UP000199170">
    <property type="component" value="Unassembled WGS sequence"/>
</dbReference>
<evidence type="ECO:0000256" key="1">
    <source>
        <dbReference type="ARBA" id="ARBA00004651"/>
    </source>
</evidence>
<keyword evidence="10" id="KW-1185">Reference proteome</keyword>
<dbReference type="PANTHER" id="PTHR36838">
    <property type="entry name" value="AUXIN EFFLUX CARRIER FAMILY PROTEIN"/>
    <property type="match status" value="1"/>
</dbReference>
<reference evidence="10" key="1">
    <citation type="submission" date="2016-10" db="EMBL/GenBank/DDBJ databases">
        <authorList>
            <person name="Varghese N."/>
            <person name="Submissions S."/>
        </authorList>
    </citation>
    <scope>NUCLEOTIDE SEQUENCE [LARGE SCALE GENOMIC DNA]</scope>
    <source>
        <strain evidence="10">CGMCC 1.10118</strain>
    </source>
</reference>
<name>A0A1H3FSA7_9EURY</name>
<dbReference type="OrthoDB" id="270046at2157"/>
<dbReference type="InterPro" id="IPR004776">
    <property type="entry name" value="Mem_transp_PIN-like"/>
</dbReference>
<comment type="subcellular location">
    <subcellularLocation>
        <location evidence="1">Cell membrane</location>
        <topology evidence="1">Multi-pass membrane protein</topology>
    </subcellularLocation>
</comment>
<feature type="transmembrane region" description="Helical" evidence="8">
    <location>
        <begin position="122"/>
        <end position="144"/>
    </location>
</feature>
<dbReference type="AlphaFoldDB" id="A0A1H3FSA7"/>
<organism evidence="9 10">
    <name type="scientific">Halobellus clavatus</name>
    <dbReference type="NCBI Taxonomy" id="660517"/>
    <lineage>
        <taxon>Archaea</taxon>
        <taxon>Methanobacteriati</taxon>
        <taxon>Methanobacteriota</taxon>
        <taxon>Stenosarchaea group</taxon>
        <taxon>Halobacteria</taxon>
        <taxon>Halobacteriales</taxon>
        <taxon>Haloferacaceae</taxon>
        <taxon>Halobellus</taxon>
    </lineage>
</organism>
<evidence type="ECO:0008006" key="11">
    <source>
        <dbReference type="Google" id="ProtNLM"/>
    </source>
</evidence>
<keyword evidence="6 8" id="KW-1133">Transmembrane helix</keyword>
<dbReference type="RefSeq" id="WP_089766726.1">
    <property type="nucleotide sequence ID" value="NZ_FNPB01000004.1"/>
</dbReference>